<gene>
    <name evidence="1" type="ORF">NCTC12126_01100</name>
</gene>
<dbReference type="EMBL" id="CAADIW010000005">
    <property type="protein sequence ID" value="VFS15026.1"/>
    <property type="molecule type" value="Genomic_DNA"/>
</dbReference>
<evidence type="ECO:0000313" key="2">
    <source>
        <dbReference type="Proteomes" id="UP000351155"/>
    </source>
</evidence>
<sequence>MCRVLNVARAGFYAWLHNPVSPRDKDNQRLQTLIRDSYALSAGV</sequence>
<proteinExistence type="predicted"/>
<organism evidence="1 2">
    <name type="scientific">Enterobacter cancerogenus</name>
    <dbReference type="NCBI Taxonomy" id="69218"/>
    <lineage>
        <taxon>Bacteria</taxon>
        <taxon>Pseudomonadati</taxon>
        <taxon>Pseudomonadota</taxon>
        <taxon>Gammaproteobacteria</taxon>
        <taxon>Enterobacterales</taxon>
        <taxon>Enterobacteriaceae</taxon>
        <taxon>Enterobacter</taxon>
        <taxon>Enterobacter cloacae complex</taxon>
    </lineage>
</organism>
<evidence type="ECO:0000313" key="1">
    <source>
        <dbReference type="EMBL" id="VFS15026.1"/>
    </source>
</evidence>
<protein>
    <submittedName>
        <fullName evidence="1">Integrase</fullName>
    </submittedName>
</protein>
<accession>A0A484WVR0</accession>
<dbReference type="AlphaFoldDB" id="A0A484WVR0"/>
<name>A0A484WVR0_9ENTR</name>
<dbReference type="Proteomes" id="UP000351155">
    <property type="component" value="Unassembled WGS sequence"/>
</dbReference>
<reference evidence="1 2" key="1">
    <citation type="submission" date="2019-03" db="EMBL/GenBank/DDBJ databases">
        <authorList>
            <consortium name="Pathogen Informatics"/>
        </authorList>
    </citation>
    <scope>NUCLEOTIDE SEQUENCE [LARGE SCALE GENOMIC DNA]</scope>
    <source>
        <strain evidence="1 2">NCTC12126</strain>
    </source>
</reference>